<dbReference type="PANTHER" id="PTHR22298">
    <property type="entry name" value="ENDO-1,4-BETA-GLUCANASE"/>
    <property type="match status" value="1"/>
</dbReference>
<dbReference type="Pfam" id="PF00759">
    <property type="entry name" value="Glyco_hydro_9"/>
    <property type="match status" value="1"/>
</dbReference>
<dbReference type="Gene3D" id="2.60.40.10">
    <property type="entry name" value="Immunoglobulins"/>
    <property type="match status" value="1"/>
</dbReference>
<evidence type="ECO:0000256" key="6">
    <source>
        <dbReference type="PROSITE-ProRule" id="PRU10060"/>
    </source>
</evidence>
<keyword evidence="7" id="KW-0136">Cellulose degradation</keyword>
<dbReference type="GO" id="GO:0030245">
    <property type="term" value="P:cellulose catabolic process"/>
    <property type="evidence" value="ECO:0007669"/>
    <property type="project" value="UniProtKB-KW"/>
</dbReference>
<evidence type="ECO:0000256" key="1">
    <source>
        <dbReference type="ARBA" id="ARBA00007072"/>
    </source>
</evidence>
<dbReference type="SUPFAM" id="SSF49785">
    <property type="entry name" value="Galactose-binding domain-like"/>
    <property type="match status" value="1"/>
</dbReference>
<dbReference type="AlphaFoldDB" id="A0A7X2NTU8"/>
<dbReference type="GO" id="GO:0008810">
    <property type="term" value="F:cellulase activity"/>
    <property type="evidence" value="ECO:0007669"/>
    <property type="project" value="UniProtKB-EC"/>
</dbReference>
<feature type="domain" description="Glycoside hydrolase family 9" evidence="9">
    <location>
        <begin position="320"/>
        <end position="756"/>
    </location>
</feature>
<evidence type="ECO:0000259" key="10">
    <source>
        <dbReference type="Pfam" id="PF02927"/>
    </source>
</evidence>
<dbReference type="Pfam" id="PF02927">
    <property type="entry name" value="CelD_N"/>
    <property type="match status" value="1"/>
</dbReference>
<keyword evidence="8" id="KW-0812">Transmembrane</keyword>
<comment type="caution">
    <text evidence="11">The sequence shown here is derived from an EMBL/GenBank/DDBJ whole genome shotgun (WGS) entry which is preliminary data.</text>
</comment>
<comment type="similarity">
    <text evidence="1 6 7">Belongs to the glycosyl hydrolase 9 (cellulase E) family.</text>
</comment>
<dbReference type="InterPro" id="IPR014756">
    <property type="entry name" value="Ig_E-set"/>
</dbReference>
<dbReference type="Gene3D" id="1.50.10.10">
    <property type="match status" value="1"/>
</dbReference>
<dbReference type="PROSITE" id="PS00698">
    <property type="entry name" value="GH9_3"/>
    <property type="match status" value="1"/>
</dbReference>
<organism evidence="11 12">
    <name type="scientific">Stecheria intestinalis</name>
    <dbReference type="NCBI Taxonomy" id="2606630"/>
    <lineage>
        <taxon>Bacteria</taxon>
        <taxon>Bacillati</taxon>
        <taxon>Bacillota</taxon>
        <taxon>Erysipelotrichia</taxon>
        <taxon>Erysipelotrichales</taxon>
        <taxon>Erysipelotrichaceae</taxon>
        <taxon>Stecheria</taxon>
    </lineage>
</organism>
<dbReference type="InterPro" id="IPR012341">
    <property type="entry name" value="6hp_glycosidase-like_sf"/>
</dbReference>
<dbReference type="InterPro" id="IPR033126">
    <property type="entry name" value="Glyco_hydro_9_Asp/Glu_AS"/>
</dbReference>
<protein>
    <recommendedName>
        <fullName evidence="7">Endoglucanase</fullName>
        <ecNumber evidence="7">3.2.1.4</ecNumber>
    </recommendedName>
</protein>
<feature type="active site" evidence="6">
    <location>
        <position position="743"/>
    </location>
</feature>
<reference evidence="11 12" key="1">
    <citation type="submission" date="2019-08" db="EMBL/GenBank/DDBJ databases">
        <title>In-depth cultivation of the pig gut microbiome towards novel bacterial diversity and tailored functional studies.</title>
        <authorList>
            <person name="Wylensek D."/>
            <person name="Hitch T.C.A."/>
            <person name="Clavel T."/>
        </authorList>
    </citation>
    <scope>NUCLEOTIDE SEQUENCE [LARGE SCALE GENOMIC DNA]</scope>
    <source>
        <strain evidence="11 12">Oil+RF-744-GAM-WT-6</strain>
    </source>
</reference>
<evidence type="ECO:0000256" key="8">
    <source>
        <dbReference type="SAM" id="Phobius"/>
    </source>
</evidence>
<name>A0A7X2NTU8_9FIRM</name>
<dbReference type="Gene3D" id="2.60.120.260">
    <property type="entry name" value="Galactose-binding domain-like"/>
    <property type="match status" value="1"/>
</dbReference>
<evidence type="ECO:0000256" key="2">
    <source>
        <dbReference type="ARBA" id="ARBA00022801"/>
    </source>
</evidence>
<evidence type="ECO:0000259" key="9">
    <source>
        <dbReference type="Pfam" id="PF00759"/>
    </source>
</evidence>
<keyword evidence="5 6" id="KW-0624">Polysaccharide degradation</keyword>
<dbReference type="SUPFAM" id="SSF81296">
    <property type="entry name" value="E set domains"/>
    <property type="match status" value="1"/>
</dbReference>
<dbReference type="EC" id="3.2.1.4" evidence="7"/>
<keyword evidence="2 6" id="KW-0378">Hydrolase</keyword>
<evidence type="ECO:0000256" key="5">
    <source>
        <dbReference type="ARBA" id="ARBA00023326"/>
    </source>
</evidence>
<proteinExistence type="inferred from homology"/>
<feature type="domain" description="Cellulase Ig-like" evidence="10">
    <location>
        <begin position="229"/>
        <end position="304"/>
    </location>
</feature>
<dbReference type="CDD" id="cd02850">
    <property type="entry name" value="E_set_Cellulase_N"/>
    <property type="match status" value="1"/>
</dbReference>
<accession>A0A7X2NTU8</accession>
<evidence type="ECO:0000313" key="12">
    <source>
        <dbReference type="Proteomes" id="UP000461880"/>
    </source>
</evidence>
<evidence type="ECO:0000256" key="3">
    <source>
        <dbReference type="ARBA" id="ARBA00023277"/>
    </source>
</evidence>
<keyword evidence="8" id="KW-0472">Membrane</keyword>
<evidence type="ECO:0000313" key="11">
    <source>
        <dbReference type="EMBL" id="MSS59370.1"/>
    </source>
</evidence>
<dbReference type="InterPro" id="IPR004197">
    <property type="entry name" value="Cellulase_Ig-like"/>
</dbReference>
<dbReference type="RefSeq" id="WP_154505591.1">
    <property type="nucleotide sequence ID" value="NZ_VUMN01000029.1"/>
</dbReference>
<dbReference type="SUPFAM" id="SSF48208">
    <property type="entry name" value="Six-hairpin glycosidases"/>
    <property type="match status" value="1"/>
</dbReference>
<comment type="catalytic activity">
    <reaction evidence="7">
        <text>Endohydrolysis of (1-&gt;4)-beta-D-glucosidic linkages in cellulose, lichenin and cereal beta-D-glucans.</text>
        <dbReference type="EC" id="3.2.1.4"/>
    </reaction>
</comment>
<gene>
    <name evidence="11" type="ORF">FYJ51_10755</name>
</gene>
<dbReference type="InterPro" id="IPR008979">
    <property type="entry name" value="Galactose-bd-like_sf"/>
</dbReference>
<keyword evidence="4 6" id="KW-0326">Glycosidase</keyword>
<evidence type="ECO:0000256" key="4">
    <source>
        <dbReference type="ARBA" id="ARBA00023295"/>
    </source>
</evidence>
<feature type="active site" evidence="6">
    <location>
        <position position="734"/>
    </location>
</feature>
<dbReference type="Proteomes" id="UP000461880">
    <property type="component" value="Unassembled WGS sequence"/>
</dbReference>
<keyword evidence="3 6" id="KW-0119">Carbohydrate metabolism</keyword>
<evidence type="ECO:0000256" key="7">
    <source>
        <dbReference type="RuleBase" id="RU361166"/>
    </source>
</evidence>
<sequence>MPKKNLNLNVRKLILALIVIDLIIAGIVLIRHYNRPAVIANTASAVPSETPFPSPSPSPSVTPISHEALIAPAYTSSSSKLSAPDNTTGFSSGWTVQTSDASVSSSLTFDTDTITINSPGTSYEDTFFFRDGIPLQQGADYTLYFNISSTVNRKVTVVIQDLSSNSAVFTKDLSVTSDRTYQELSFHQSGSTTFNARIAFQIGNDGSSEMQGVHTITIDGIRLISSVNTEAIRVNQAGYPASEEKRCTFIYDAGDLFDVVNAETKAIVYSGAIVNQKQNESTGEVNGWGDFSAVDEPGTYYIRSQIGIVSPTFTISADPYADLSVSLLHMLSLQRCGIETSESWAGDLAHAICHTETATLLYTDQTVNVSGGWHDAGDYGRYTKTGAKAAYDLLLSWMLNPDLFNDASGGPDSGNGIPDILDEARYEIDWLLKMQESSGGVYARVVSESYPGDTVKPEDDHLPLILMPAETTSAADAGAAYALASIAFQSIDPNYSAKCLSAAEKAYSYLEKNTETTIITNPDGYSAGQYLDSTDHDARFFLDIALWKATGNSSYLQAASAQYASDSACAEGASWKDNGAYGAFLFLTTPEAETADAALYQNLLASLTAQAERLSGISSDNGYNTALAEYSWGSNSIAAGEGTILAMAWSITGNQTYRNAAMEQISYLLGRNSLNMCFVSTFGSCSPSHLHSRIANSEGTILPGALAGGPDSSREDDVTQALSADLPAAKVYADDYGAYSVNEAAVYYNSAFLFLLSQMR</sequence>
<dbReference type="InterPro" id="IPR013783">
    <property type="entry name" value="Ig-like_fold"/>
</dbReference>
<feature type="transmembrane region" description="Helical" evidence="8">
    <location>
        <begin position="12"/>
        <end position="33"/>
    </location>
</feature>
<dbReference type="InterPro" id="IPR008928">
    <property type="entry name" value="6-hairpin_glycosidase_sf"/>
</dbReference>
<dbReference type="InterPro" id="IPR001701">
    <property type="entry name" value="Glyco_hydro_9"/>
</dbReference>
<keyword evidence="12" id="KW-1185">Reference proteome</keyword>
<dbReference type="EMBL" id="VUMN01000029">
    <property type="protein sequence ID" value="MSS59370.1"/>
    <property type="molecule type" value="Genomic_DNA"/>
</dbReference>
<keyword evidence="8" id="KW-1133">Transmembrane helix</keyword>